<dbReference type="Gene3D" id="3.10.20.30">
    <property type="match status" value="1"/>
</dbReference>
<keyword evidence="6" id="KW-0560">Oxidoreductase</keyword>
<dbReference type="PANTHER" id="PTHR47354:SF8">
    <property type="entry name" value="1,2-PHENYLACETYL-COA EPOXIDASE, SUBUNIT E"/>
    <property type="match status" value="1"/>
</dbReference>
<evidence type="ECO:0000259" key="10">
    <source>
        <dbReference type="PROSITE" id="PS51384"/>
    </source>
</evidence>
<evidence type="ECO:0000313" key="11">
    <source>
        <dbReference type="EMBL" id="MFH6984140.1"/>
    </source>
</evidence>
<dbReference type="Proteomes" id="UP001610063">
    <property type="component" value="Unassembled WGS sequence"/>
</dbReference>
<dbReference type="CDD" id="cd00207">
    <property type="entry name" value="fer2"/>
    <property type="match status" value="1"/>
</dbReference>
<feature type="domain" description="2Fe-2S ferredoxin-type" evidence="9">
    <location>
        <begin position="276"/>
        <end position="364"/>
    </location>
</feature>
<gene>
    <name evidence="11" type="ORF">ACHKAR_11865</name>
</gene>
<keyword evidence="5" id="KW-0274">FAD</keyword>
<dbReference type="PRINTS" id="PR00410">
    <property type="entry name" value="PHEHYDRXLASE"/>
</dbReference>
<dbReference type="Pfam" id="PF00970">
    <property type="entry name" value="FAD_binding_6"/>
    <property type="match status" value="1"/>
</dbReference>
<comment type="caution">
    <text evidence="11">The sequence shown here is derived from an EMBL/GenBank/DDBJ whole genome shotgun (WGS) entry which is preliminary data.</text>
</comment>
<dbReference type="Pfam" id="PF00175">
    <property type="entry name" value="NAD_binding_1"/>
    <property type="match status" value="1"/>
</dbReference>
<evidence type="ECO:0000256" key="2">
    <source>
        <dbReference type="ARBA" id="ARBA00022630"/>
    </source>
</evidence>
<comment type="cofactor">
    <cofactor evidence="1">
        <name>FAD</name>
        <dbReference type="ChEBI" id="CHEBI:57692"/>
    </cofactor>
</comment>
<keyword evidence="4" id="KW-0479">Metal-binding</keyword>
<dbReference type="CDD" id="cd06214">
    <property type="entry name" value="PA_degradation_oxidoreductase_like"/>
    <property type="match status" value="1"/>
</dbReference>
<dbReference type="Gene3D" id="2.40.30.10">
    <property type="entry name" value="Translation factors"/>
    <property type="match status" value="1"/>
</dbReference>
<dbReference type="PROSITE" id="PS51085">
    <property type="entry name" value="2FE2S_FER_2"/>
    <property type="match status" value="1"/>
</dbReference>
<keyword evidence="12" id="KW-1185">Reference proteome</keyword>
<dbReference type="InterPro" id="IPR017938">
    <property type="entry name" value="Riboflavin_synthase-like_b-brl"/>
</dbReference>
<dbReference type="Pfam" id="PF00111">
    <property type="entry name" value="Fer2"/>
    <property type="match status" value="1"/>
</dbReference>
<evidence type="ECO:0000259" key="9">
    <source>
        <dbReference type="PROSITE" id="PS51085"/>
    </source>
</evidence>
<evidence type="ECO:0000256" key="8">
    <source>
        <dbReference type="ARBA" id="ARBA00023014"/>
    </source>
</evidence>
<evidence type="ECO:0000256" key="3">
    <source>
        <dbReference type="ARBA" id="ARBA00022714"/>
    </source>
</evidence>
<accession>A0ABW7NAN0</accession>
<dbReference type="InterPro" id="IPR001041">
    <property type="entry name" value="2Fe-2S_ferredoxin-type"/>
</dbReference>
<evidence type="ECO:0000313" key="12">
    <source>
        <dbReference type="Proteomes" id="UP001610063"/>
    </source>
</evidence>
<dbReference type="RefSeq" id="WP_395417554.1">
    <property type="nucleotide sequence ID" value="NZ_JBIPKE010000017.1"/>
</dbReference>
<dbReference type="PROSITE" id="PS51384">
    <property type="entry name" value="FAD_FR"/>
    <property type="match status" value="1"/>
</dbReference>
<dbReference type="InterPro" id="IPR008333">
    <property type="entry name" value="Cbr1-like_FAD-bd_dom"/>
</dbReference>
<feature type="domain" description="FAD-binding FR-type" evidence="10">
    <location>
        <begin position="17"/>
        <end position="119"/>
    </location>
</feature>
<organism evidence="11 12">
    <name type="scientific">Marinoscillum luteum</name>
    <dbReference type="NCBI Taxonomy" id="861051"/>
    <lineage>
        <taxon>Bacteria</taxon>
        <taxon>Pseudomonadati</taxon>
        <taxon>Bacteroidota</taxon>
        <taxon>Cytophagia</taxon>
        <taxon>Cytophagales</taxon>
        <taxon>Reichenbachiellaceae</taxon>
        <taxon>Marinoscillum</taxon>
    </lineage>
</organism>
<dbReference type="PROSITE" id="PS00197">
    <property type="entry name" value="2FE2S_FER_1"/>
    <property type="match status" value="1"/>
</dbReference>
<dbReference type="Gene3D" id="3.40.50.80">
    <property type="entry name" value="Nucleotide-binding domain of ferredoxin-NADP reductase (FNR) module"/>
    <property type="match status" value="1"/>
</dbReference>
<evidence type="ECO:0000256" key="7">
    <source>
        <dbReference type="ARBA" id="ARBA00023004"/>
    </source>
</evidence>
<name>A0ABW7NAN0_9BACT</name>
<dbReference type="EMBL" id="JBIPKE010000017">
    <property type="protein sequence ID" value="MFH6984140.1"/>
    <property type="molecule type" value="Genomic_DNA"/>
</dbReference>
<dbReference type="InterPro" id="IPR036010">
    <property type="entry name" value="2Fe-2S_ferredoxin-like_sf"/>
</dbReference>
<dbReference type="SUPFAM" id="SSF54292">
    <property type="entry name" value="2Fe-2S ferredoxin-like"/>
    <property type="match status" value="1"/>
</dbReference>
<dbReference type="SUPFAM" id="SSF52343">
    <property type="entry name" value="Ferredoxin reductase-like, C-terminal NADP-linked domain"/>
    <property type="match status" value="1"/>
</dbReference>
<keyword evidence="8" id="KW-0411">Iron-sulfur</keyword>
<evidence type="ECO:0000256" key="4">
    <source>
        <dbReference type="ARBA" id="ARBA00022723"/>
    </source>
</evidence>
<dbReference type="PANTHER" id="PTHR47354">
    <property type="entry name" value="NADH OXIDOREDUCTASE HCR"/>
    <property type="match status" value="1"/>
</dbReference>
<dbReference type="InterPro" id="IPR001709">
    <property type="entry name" value="Flavoprot_Pyr_Nucl_cyt_Rdtase"/>
</dbReference>
<dbReference type="InterPro" id="IPR001433">
    <property type="entry name" value="OxRdtase_FAD/NAD-bd"/>
</dbReference>
<evidence type="ECO:0000256" key="6">
    <source>
        <dbReference type="ARBA" id="ARBA00023002"/>
    </source>
</evidence>
<protein>
    <submittedName>
        <fullName evidence="11">2Fe-2S iron-sulfur cluster-binding protein</fullName>
    </submittedName>
</protein>
<sequence length="364" mass="39682">MAFGLFKKKKKEVAADTRFQTLKIKEVIEVAKEAVNVVFEKPEAGFQYKPGQFITIIKEVGGKKIRRAYSLCTTPFEDEYPAVTVKRVPGGLMSNHINDHFKAGDTVEIMEPMGMFTTEYSASTSRKVVFLGGGSGITPLFSLMRSVLIKEPSSSVALIYGNRSEEYVVFKDQLNALKAQYGHRFELVHILEEDASGFAQYTGRPTASMIGEITKGLGTDDNTEFFICGPAPMMEIANEGLLEIGIREEKIRKESFEAGKTSPADIIAPEAPAGSSEVTILLDGEEHVVNVNKGEAILDAALDQNIDMPYSCQSGLCTACRAMCLEGKIDQENAEGLSESETAEGYVLLCIGKPMSDTVKVEVG</sequence>
<evidence type="ECO:0000256" key="5">
    <source>
        <dbReference type="ARBA" id="ARBA00022827"/>
    </source>
</evidence>
<keyword evidence="2" id="KW-0285">Flavoprotein</keyword>
<dbReference type="InterPro" id="IPR050415">
    <property type="entry name" value="MRET"/>
</dbReference>
<dbReference type="SUPFAM" id="SSF63380">
    <property type="entry name" value="Riboflavin synthase domain-like"/>
    <property type="match status" value="1"/>
</dbReference>
<dbReference type="PRINTS" id="PR00371">
    <property type="entry name" value="FPNCR"/>
</dbReference>
<keyword evidence="7" id="KW-0408">Iron</keyword>
<evidence type="ECO:0000256" key="1">
    <source>
        <dbReference type="ARBA" id="ARBA00001974"/>
    </source>
</evidence>
<reference evidence="11 12" key="1">
    <citation type="journal article" date="2013" name="Int. J. Syst. Evol. Microbiol.">
        <title>Marinoscillum luteum sp. nov., isolated from marine sediment.</title>
        <authorList>
            <person name="Cha I.T."/>
            <person name="Park S.J."/>
            <person name="Kim S.J."/>
            <person name="Kim J.G."/>
            <person name="Jung M.Y."/>
            <person name="Shin K.S."/>
            <person name="Kwon K.K."/>
            <person name="Yang S.H."/>
            <person name="Seo Y.S."/>
            <person name="Rhee S.K."/>
        </authorList>
    </citation>
    <scope>NUCLEOTIDE SEQUENCE [LARGE SCALE GENOMIC DNA]</scope>
    <source>
        <strain evidence="11 12">KCTC 23939</strain>
    </source>
</reference>
<dbReference type="InterPro" id="IPR017927">
    <property type="entry name" value="FAD-bd_FR_type"/>
</dbReference>
<dbReference type="InterPro" id="IPR012675">
    <property type="entry name" value="Beta-grasp_dom_sf"/>
</dbReference>
<keyword evidence="3" id="KW-0001">2Fe-2S</keyword>
<proteinExistence type="predicted"/>
<dbReference type="InterPro" id="IPR006058">
    <property type="entry name" value="2Fe2S_fd_BS"/>
</dbReference>
<dbReference type="InterPro" id="IPR039261">
    <property type="entry name" value="FNR_nucleotide-bd"/>
</dbReference>